<dbReference type="Gene3D" id="2.120.10.30">
    <property type="entry name" value="TolB, C-terminal domain"/>
    <property type="match status" value="1"/>
</dbReference>
<gene>
    <name evidence="2" type="ORF">UFOPK1421_01226</name>
</gene>
<dbReference type="PANTHER" id="PTHR47572">
    <property type="entry name" value="LIPOPROTEIN-RELATED"/>
    <property type="match status" value="1"/>
</dbReference>
<evidence type="ECO:0000313" key="2">
    <source>
        <dbReference type="EMBL" id="CAB4550127.1"/>
    </source>
</evidence>
<dbReference type="InterPro" id="IPR051262">
    <property type="entry name" value="SMP-30/CGR1_Lactonase"/>
</dbReference>
<reference evidence="2" key="1">
    <citation type="submission" date="2020-05" db="EMBL/GenBank/DDBJ databases">
        <authorList>
            <person name="Chiriac C."/>
            <person name="Salcher M."/>
            <person name="Ghai R."/>
            <person name="Kavagutti S V."/>
        </authorList>
    </citation>
    <scope>NUCLEOTIDE SEQUENCE</scope>
</reference>
<dbReference type="AlphaFoldDB" id="A0A6J6CFK2"/>
<evidence type="ECO:0000259" key="1">
    <source>
        <dbReference type="Pfam" id="PF08450"/>
    </source>
</evidence>
<organism evidence="2">
    <name type="scientific">freshwater metagenome</name>
    <dbReference type="NCBI Taxonomy" id="449393"/>
    <lineage>
        <taxon>unclassified sequences</taxon>
        <taxon>metagenomes</taxon>
        <taxon>ecological metagenomes</taxon>
    </lineage>
</organism>
<dbReference type="EMBL" id="CAEZSL010000151">
    <property type="protein sequence ID" value="CAB4550127.1"/>
    <property type="molecule type" value="Genomic_DNA"/>
</dbReference>
<name>A0A6J6CFK2_9ZZZZ</name>
<feature type="domain" description="SMP-30/Gluconolactonase/LRE-like region" evidence="1">
    <location>
        <begin position="12"/>
        <end position="285"/>
    </location>
</feature>
<sequence length="307" mass="32304">MELIEVANGLRFPEGPIAMRDGSVILVEMFGPRITRVRPDGSKETIAEMTGGPNGAAIGPDGFLYVCNNGGCFTELDFGGLSFPGPFDQANYSGGRIQRVNIATGEVTDLYTECDGRALRAPNDLVFDTSGGFYFTDHGIRDLTARTADLTAIYYASVDGSSIREIDFPVEGPNGIGLSPDGTTVYWAETHTGRVFRRNITAPGVLAPTMPGDTQAVLYGLPGLQLLDSLAVDGAGNVCVATLVNGGITVISPSGELLEHVATGDLLTTNICFAADGSDTAYITLSGTGRLVKTQWKYGGLKLAYSA</sequence>
<dbReference type="SUPFAM" id="SSF63829">
    <property type="entry name" value="Calcium-dependent phosphotriesterase"/>
    <property type="match status" value="1"/>
</dbReference>
<protein>
    <submittedName>
        <fullName evidence="2">Unannotated protein</fullName>
    </submittedName>
</protein>
<dbReference type="Pfam" id="PF08450">
    <property type="entry name" value="SGL"/>
    <property type="match status" value="1"/>
</dbReference>
<dbReference type="PANTHER" id="PTHR47572:SF5">
    <property type="entry name" value="BLR2277 PROTEIN"/>
    <property type="match status" value="1"/>
</dbReference>
<accession>A0A6J6CFK2</accession>
<dbReference type="InterPro" id="IPR011042">
    <property type="entry name" value="6-blade_b-propeller_TolB-like"/>
</dbReference>
<dbReference type="InterPro" id="IPR013658">
    <property type="entry name" value="SGL"/>
</dbReference>
<proteinExistence type="predicted"/>